<dbReference type="SUPFAM" id="SSF52949">
    <property type="entry name" value="Macro domain-like"/>
    <property type="match status" value="1"/>
</dbReference>
<evidence type="ECO:0000313" key="3">
    <source>
        <dbReference type="EMBL" id="GHH32338.1"/>
    </source>
</evidence>
<dbReference type="InterPro" id="IPR043472">
    <property type="entry name" value="Macro_dom-like"/>
</dbReference>
<dbReference type="Gene3D" id="3.40.220.10">
    <property type="entry name" value="Leucine Aminopeptidase, subunit E, domain 1"/>
    <property type="match status" value="1"/>
</dbReference>
<organism evidence="3 4">
    <name type="scientific">Amycolatopsis oliviviridis</name>
    <dbReference type="NCBI Taxonomy" id="1471590"/>
    <lineage>
        <taxon>Bacteria</taxon>
        <taxon>Bacillati</taxon>
        <taxon>Actinomycetota</taxon>
        <taxon>Actinomycetes</taxon>
        <taxon>Pseudonocardiales</taxon>
        <taxon>Pseudonocardiaceae</taxon>
        <taxon>Amycolatopsis</taxon>
    </lineage>
</organism>
<proteinExistence type="predicted"/>
<feature type="domain" description="Macro" evidence="2">
    <location>
        <begin position="38"/>
        <end position="246"/>
    </location>
</feature>
<keyword evidence="1" id="KW-1133">Transmembrane helix</keyword>
<dbReference type="Proteomes" id="UP000635387">
    <property type="component" value="Unassembled WGS sequence"/>
</dbReference>
<dbReference type="RefSeq" id="WP_191258629.1">
    <property type="nucleotide sequence ID" value="NZ_BNAY01000010.1"/>
</dbReference>
<name>A0ABQ3M4H9_9PSEU</name>
<feature type="transmembrane region" description="Helical" evidence="1">
    <location>
        <begin position="6"/>
        <end position="22"/>
    </location>
</feature>
<dbReference type="EMBL" id="BNAY01000010">
    <property type="protein sequence ID" value="GHH32338.1"/>
    <property type="molecule type" value="Genomic_DNA"/>
</dbReference>
<dbReference type="PROSITE" id="PS51154">
    <property type="entry name" value="MACRO"/>
    <property type="match status" value="1"/>
</dbReference>
<keyword evidence="4" id="KW-1185">Reference proteome</keyword>
<reference evidence="4" key="1">
    <citation type="journal article" date="2019" name="Int. J. Syst. Evol. Microbiol.">
        <title>The Global Catalogue of Microorganisms (GCM) 10K type strain sequencing project: providing services to taxonomists for standard genome sequencing and annotation.</title>
        <authorList>
            <consortium name="The Broad Institute Genomics Platform"/>
            <consortium name="The Broad Institute Genome Sequencing Center for Infectious Disease"/>
            <person name="Wu L."/>
            <person name="Ma J."/>
        </authorList>
    </citation>
    <scope>NUCLEOTIDE SEQUENCE [LARGE SCALE GENOMIC DNA]</scope>
    <source>
        <strain evidence="4">CGMCC 4.7683</strain>
    </source>
</reference>
<keyword evidence="1" id="KW-0472">Membrane</keyword>
<keyword evidence="1" id="KW-0812">Transmembrane</keyword>
<dbReference type="Pfam" id="PF01661">
    <property type="entry name" value="Macro"/>
    <property type="match status" value="1"/>
</dbReference>
<evidence type="ECO:0000256" key="1">
    <source>
        <dbReference type="SAM" id="Phobius"/>
    </source>
</evidence>
<protein>
    <recommendedName>
        <fullName evidence="2">Macro domain-containing protein</fullName>
    </recommendedName>
</protein>
<comment type="caution">
    <text evidence="3">The sequence shown here is derived from an EMBL/GenBank/DDBJ whole genome shotgun (WGS) entry which is preliminary data.</text>
</comment>
<evidence type="ECO:0000313" key="4">
    <source>
        <dbReference type="Proteomes" id="UP000635387"/>
    </source>
</evidence>
<dbReference type="InterPro" id="IPR002589">
    <property type="entry name" value="Macro_dom"/>
</dbReference>
<accession>A0ABQ3M4H9</accession>
<gene>
    <name evidence="3" type="ORF">GCM10017790_69300</name>
</gene>
<evidence type="ECO:0000259" key="2">
    <source>
        <dbReference type="PROSITE" id="PS51154"/>
    </source>
</evidence>
<sequence length="482" mass="52203">MVTAVTISVVCLAAAIVLWWNTRLVRRRSPRVLDAGEITLYRVRRRPERHLGIVTGDLRRARCAELWVNPENTAMRMSRVDELSVSAIIRYEGACRDAAGRVTADVIADELERRVGPRRPIPAGTAIITGAGDLARLGVRYVAHSAAVQGEPGGGYHQIRDVGRCATAVLAAIDRTTDPKPVRSVLLPLLGAGQGGGDPMSTARALVGATLDYFAATPASAITAVYLLAYTDVDLAACRKACDRAPLLPLSPGREGHHSEPVRTTAVAAPPYRQARKTLRIGLTLDVVGFGGRSTTGRESLEHRIPALLRRALADAGADLDQVDHQWHGDGASVYLPNDTDPSRTLPDLVEAIVRWLDDDNRRHEDRIRLRMAVALGLLGHSGTTGYTGPLVVDLARLIDAPPLRQAIADEPDRDLAVLTSDHVYSAVVRPGTFTLPGRFRRVEVTVKEFAACAWLWTPGRVTRRPTVPAPRPQPPADLVDP</sequence>